<evidence type="ECO:0000256" key="1">
    <source>
        <dbReference type="SAM" id="Coils"/>
    </source>
</evidence>
<evidence type="ECO:0000256" key="2">
    <source>
        <dbReference type="SAM" id="MobiDB-lite"/>
    </source>
</evidence>
<feature type="coiled-coil region" evidence="1">
    <location>
        <begin position="519"/>
        <end position="546"/>
    </location>
</feature>
<organism evidence="3 4">
    <name type="scientific">Melipona bicolor</name>
    <dbReference type="NCBI Taxonomy" id="60889"/>
    <lineage>
        <taxon>Eukaryota</taxon>
        <taxon>Metazoa</taxon>
        <taxon>Ecdysozoa</taxon>
        <taxon>Arthropoda</taxon>
        <taxon>Hexapoda</taxon>
        <taxon>Insecta</taxon>
        <taxon>Pterygota</taxon>
        <taxon>Neoptera</taxon>
        <taxon>Endopterygota</taxon>
        <taxon>Hymenoptera</taxon>
        <taxon>Apocrita</taxon>
        <taxon>Aculeata</taxon>
        <taxon>Apoidea</taxon>
        <taxon>Anthophila</taxon>
        <taxon>Apidae</taxon>
        <taxon>Melipona</taxon>
    </lineage>
</organism>
<dbReference type="EMBL" id="JAHYIQ010000008">
    <property type="protein sequence ID" value="KAK1129675.1"/>
    <property type="molecule type" value="Genomic_DNA"/>
</dbReference>
<dbReference type="InterPro" id="IPR016024">
    <property type="entry name" value="ARM-type_fold"/>
</dbReference>
<sequence length="969" mass="110074">MQSVGHADHLQSNVMNSCGNSNISTKLRGSKCSEIQEESVSNNRASVLEKGDVSVLSGYNSNDFNTPRGTLVICPRSTNNYSSDHSFSRFKPRISGVPRNEFRMARGGSSGDRARGALRGRAFKKTPPIERDSNTETSYYPTARSKFQESLKNQENVQGKYYDDKRINEDSRISKLLRRLCREDDYDHFIVLCKQAQEGIIALENQRYIRRNFEVICESLLDVLHTGLGPEAKQQVAKCLGRVGYATEQDFKRYIDWVFNKYSLERKDDIKCLLIKSFVEAFKLDAEVPRLKEFSVLMMSQLQSTLENVDRSDLLVATVDAILLIMESYPETFSNHFRDTVDILVGWHIDSTQQKTIAAYASRSLQRLRTFWIADLQFTLTLLGQFLEDMESYDEELSVPECGRSSPGDEASPTPRECIRRITSLISVFNTVTKSISEHLNPNLTPNVQWSFLSDCLSKMLKTVVKAIELDDDEIWLSNFTITPEIADELLKYVKNIDIAPSKNSNKSELFEEDIINMFKSLNLNKNELKNLKQDIEKNASIKEKEILLKIIRRMELKAKKNVDLTEEKEELIIVANECAFLLLGHLQSRITKNHDLLYKFIDLQLKRINIFWDDTIISMLNTISKIIKEVSANLPLELVHKLLGKDSALLKLRFRDSISIQNASLGVYHSLLSLKNIPLLQESYRYILSDLEIAYKLILTDIENLVTDNPLLDGIKYKKNDAEIVVTFLLRALSDIANASNSIIGMWALKPSILELLAVKLKPYDSSLSSTSPFLQYSILYLLYAHCSRYNHFVPSSSLITGTTACRPIDMFPGALDVPTTSPTSGHLSIILNLIAKSYNECTPEQTLLLLSTWMQEICIQAENYIGILSKTKEYENVLASLIACGASIDRDISIAVCNLFEILMSAKNVIWKEEMYACIVDLVMLHLTSRDEIVRDKYGSLLTQIPLNIVIPKLNRECLLSETKVSL</sequence>
<dbReference type="AlphaFoldDB" id="A0AA40KR18"/>
<proteinExistence type="predicted"/>
<reference evidence="3" key="1">
    <citation type="submission" date="2021-10" db="EMBL/GenBank/DDBJ databases">
        <title>Melipona bicolor Genome sequencing and assembly.</title>
        <authorList>
            <person name="Araujo N.S."/>
            <person name="Arias M.C."/>
        </authorList>
    </citation>
    <scope>NUCLEOTIDE SEQUENCE</scope>
    <source>
        <strain evidence="3">USP_2M_L1-L4_2017</strain>
        <tissue evidence="3">Whole body</tissue>
    </source>
</reference>
<evidence type="ECO:0000313" key="3">
    <source>
        <dbReference type="EMBL" id="KAK1129675.1"/>
    </source>
</evidence>
<feature type="region of interest" description="Disordered" evidence="2">
    <location>
        <begin position="1"/>
        <end position="20"/>
    </location>
</feature>
<keyword evidence="4" id="KW-1185">Reference proteome</keyword>
<dbReference type="InterPro" id="IPR031559">
    <property type="entry name" value="SMG1"/>
</dbReference>
<dbReference type="SUPFAM" id="SSF48371">
    <property type="entry name" value="ARM repeat"/>
    <property type="match status" value="2"/>
</dbReference>
<dbReference type="Proteomes" id="UP001177670">
    <property type="component" value="Unassembled WGS sequence"/>
</dbReference>
<evidence type="ECO:0000313" key="4">
    <source>
        <dbReference type="Proteomes" id="UP001177670"/>
    </source>
</evidence>
<dbReference type="Pfam" id="PF15785">
    <property type="entry name" value="SMG1"/>
    <property type="match status" value="1"/>
</dbReference>
<feature type="compositionally biased region" description="Polar residues" evidence="2">
    <location>
        <begin position="10"/>
        <end position="20"/>
    </location>
</feature>
<comment type="caution">
    <text evidence="3">The sequence shown here is derived from an EMBL/GenBank/DDBJ whole genome shotgun (WGS) entry which is preliminary data.</text>
</comment>
<accession>A0AA40KR18</accession>
<gene>
    <name evidence="3" type="ORF">K0M31_019389</name>
</gene>
<dbReference type="GO" id="GO:0004674">
    <property type="term" value="F:protein serine/threonine kinase activity"/>
    <property type="evidence" value="ECO:0007669"/>
    <property type="project" value="InterPro"/>
</dbReference>
<keyword evidence="1" id="KW-0175">Coiled coil</keyword>
<protein>
    <submittedName>
        <fullName evidence="3">Uncharacterized protein</fullName>
    </submittedName>
</protein>
<dbReference type="GO" id="GO:0000184">
    <property type="term" value="P:nuclear-transcribed mRNA catabolic process, nonsense-mediated decay"/>
    <property type="evidence" value="ECO:0007669"/>
    <property type="project" value="InterPro"/>
</dbReference>
<name>A0AA40KR18_9HYME</name>